<name>A0A556AUC1_9BURK</name>
<dbReference type="PANTHER" id="PTHR42928">
    <property type="entry name" value="TRICARBOXYLATE-BINDING PROTEIN"/>
    <property type="match status" value="1"/>
</dbReference>
<keyword evidence="4" id="KW-1185">Reference proteome</keyword>
<dbReference type="Pfam" id="PF03401">
    <property type="entry name" value="TctC"/>
    <property type="match status" value="1"/>
</dbReference>
<evidence type="ECO:0000256" key="1">
    <source>
        <dbReference type="ARBA" id="ARBA00006987"/>
    </source>
</evidence>
<dbReference type="OrthoDB" id="9780943at2"/>
<accession>A0A556AUC1</accession>
<dbReference type="PIRSF" id="PIRSF017082">
    <property type="entry name" value="YflP"/>
    <property type="match status" value="1"/>
</dbReference>
<gene>
    <name evidence="3" type="ORF">FOZ76_08910</name>
</gene>
<dbReference type="RefSeq" id="WP_143947799.1">
    <property type="nucleotide sequence ID" value="NZ_BAABMB010000002.1"/>
</dbReference>
<dbReference type="InterPro" id="IPR042100">
    <property type="entry name" value="Bug_dom1"/>
</dbReference>
<protein>
    <submittedName>
        <fullName evidence="3">Tripartite tricarboxylate transporter substrate binding protein</fullName>
    </submittedName>
</protein>
<dbReference type="Gene3D" id="3.40.190.10">
    <property type="entry name" value="Periplasmic binding protein-like II"/>
    <property type="match status" value="1"/>
</dbReference>
<proteinExistence type="inferred from homology"/>
<reference evidence="3 4" key="1">
    <citation type="submission" date="2019-07" db="EMBL/GenBank/DDBJ databases">
        <title>Qingshengfaniella alkalisoli gen. nov., sp. nov., isolated from saline soil.</title>
        <authorList>
            <person name="Xu L."/>
            <person name="Huang X.-X."/>
            <person name="Sun J.-Q."/>
        </authorList>
    </citation>
    <scope>NUCLEOTIDE SEQUENCE [LARGE SCALE GENOMIC DNA]</scope>
    <source>
        <strain evidence="3 4">DSM 27279</strain>
    </source>
</reference>
<dbReference type="Gene3D" id="3.40.190.150">
    <property type="entry name" value="Bordetella uptake gene, domain 1"/>
    <property type="match status" value="1"/>
</dbReference>
<dbReference type="CDD" id="cd13578">
    <property type="entry name" value="PBP2_Bug27"/>
    <property type="match status" value="1"/>
</dbReference>
<organism evidence="3 4">
    <name type="scientific">Verticiella sediminum</name>
    <dbReference type="NCBI Taxonomy" id="1247510"/>
    <lineage>
        <taxon>Bacteria</taxon>
        <taxon>Pseudomonadati</taxon>
        <taxon>Pseudomonadota</taxon>
        <taxon>Betaproteobacteria</taxon>
        <taxon>Burkholderiales</taxon>
        <taxon>Alcaligenaceae</taxon>
        <taxon>Verticiella</taxon>
    </lineage>
</organism>
<evidence type="ECO:0000313" key="4">
    <source>
        <dbReference type="Proteomes" id="UP000318405"/>
    </source>
</evidence>
<keyword evidence="2" id="KW-0732">Signal</keyword>
<dbReference type="AlphaFoldDB" id="A0A556AUC1"/>
<evidence type="ECO:0000313" key="3">
    <source>
        <dbReference type="EMBL" id="TSH96506.1"/>
    </source>
</evidence>
<sequence>MAMHTRCMRSFVLGLLVAAALPALSSAAAEHYPARPITLVSPAPPGGGTDAIGRAMADAMSRSAGVPVVVENRPGAYSQIATAMVAKAPADGYTLLLVASGHTVNPAVFRELPYDTQADFSAVAQIATAPAVLVANPGLGVSTVAELRAYARQHPERATFASSEASIQLMTSELGAQLPAPPTIVYYKGTGPSINDVLGGHVGFAVTSIASVLPHLQAGRLVPIAVTGKRRAEALPDVPTFQEQGLSGLESTVWQGILVPAGTPAEVIDFLNARVNEALQDPAVGARLRTSAYEPVGGDPAVFSAFLAQDMERQAALVRSAGMVPQ</sequence>
<evidence type="ECO:0000256" key="2">
    <source>
        <dbReference type="SAM" id="SignalP"/>
    </source>
</evidence>
<dbReference type="Proteomes" id="UP000318405">
    <property type="component" value="Unassembled WGS sequence"/>
</dbReference>
<feature type="chain" id="PRO_5022186648" evidence="2">
    <location>
        <begin position="29"/>
        <end position="326"/>
    </location>
</feature>
<comment type="caution">
    <text evidence="3">The sequence shown here is derived from an EMBL/GenBank/DDBJ whole genome shotgun (WGS) entry which is preliminary data.</text>
</comment>
<comment type="similarity">
    <text evidence="1">Belongs to the UPF0065 (bug) family.</text>
</comment>
<dbReference type="EMBL" id="VLTJ01000015">
    <property type="protein sequence ID" value="TSH96506.1"/>
    <property type="molecule type" value="Genomic_DNA"/>
</dbReference>
<feature type="signal peptide" evidence="2">
    <location>
        <begin position="1"/>
        <end position="28"/>
    </location>
</feature>
<dbReference type="InterPro" id="IPR005064">
    <property type="entry name" value="BUG"/>
</dbReference>
<dbReference type="SUPFAM" id="SSF53850">
    <property type="entry name" value="Periplasmic binding protein-like II"/>
    <property type="match status" value="1"/>
</dbReference>
<dbReference type="PANTHER" id="PTHR42928:SF5">
    <property type="entry name" value="BLR1237 PROTEIN"/>
    <property type="match status" value="1"/>
</dbReference>